<keyword evidence="11" id="KW-1185">Reference proteome</keyword>
<name>A0A9C6W1L1_BOMTE</name>
<dbReference type="Pfam" id="PF02949">
    <property type="entry name" value="7tm_6"/>
    <property type="match status" value="1"/>
</dbReference>
<dbReference type="GO" id="GO:0007165">
    <property type="term" value="P:signal transduction"/>
    <property type="evidence" value="ECO:0007669"/>
    <property type="project" value="UniProtKB-KW"/>
</dbReference>
<evidence type="ECO:0000313" key="11">
    <source>
        <dbReference type="Proteomes" id="UP000835206"/>
    </source>
</evidence>
<keyword evidence="7 10" id="KW-0472">Membrane</keyword>
<evidence type="ECO:0000256" key="8">
    <source>
        <dbReference type="ARBA" id="ARBA00023170"/>
    </source>
</evidence>
<feature type="transmembrane region" description="Helical" evidence="10">
    <location>
        <begin position="231"/>
        <end position="251"/>
    </location>
</feature>
<protein>
    <recommendedName>
        <fullName evidence="10">Odorant receptor</fullName>
    </recommendedName>
</protein>
<evidence type="ECO:0000256" key="9">
    <source>
        <dbReference type="ARBA" id="ARBA00023224"/>
    </source>
</evidence>
<comment type="caution">
    <text evidence="10">Lacks conserved residue(s) required for the propagation of feature annotation.</text>
</comment>
<keyword evidence="8 10" id="KW-0675">Receptor</keyword>
<dbReference type="GO" id="GO:0005886">
    <property type="term" value="C:plasma membrane"/>
    <property type="evidence" value="ECO:0007669"/>
    <property type="project" value="UniProtKB-SubCell"/>
</dbReference>
<dbReference type="PANTHER" id="PTHR21137">
    <property type="entry name" value="ODORANT RECEPTOR"/>
    <property type="match status" value="1"/>
</dbReference>
<dbReference type="GeneID" id="100646362"/>
<keyword evidence="9 10" id="KW-0807">Transducer</keyword>
<keyword evidence="2" id="KW-1003">Cell membrane</keyword>
<comment type="similarity">
    <text evidence="10">Belongs to the insect chemoreceptor superfamily. Heteromeric odorant receptor channel (TC 1.A.69) family.</text>
</comment>
<dbReference type="InterPro" id="IPR004117">
    <property type="entry name" value="7tm6_olfct_rcpt"/>
</dbReference>
<evidence type="ECO:0000313" key="12">
    <source>
        <dbReference type="RefSeq" id="XP_048268815.1"/>
    </source>
</evidence>
<dbReference type="OrthoDB" id="8185860at2759"/>
<dbReference type="PANTHER" id="PTHR21137:SF35">
    <property type="entry name" value="ODORANT RECEPTOR 19A-RELATED"/>
    <property type="match status" value="1"/>
</dbReference>
<dbReference type="RefSeq" id="XP_048268815.1">
    <property type="nucleotide sequence ID" value="XM_048412858.1"/>
</dbReference>
<feature type="transmembrane region" description="Helical" evidence="10">
    <location>
        <begin position="173"/>
        <end position="196"/>
    </location>
</feature>
<keyword evidence="4 10" id="KW-0812">Transmembrane</keyword>
<organism evidence="11 12">
    <name type="scientific">Bombus terrestris</name>
    <name type="common">Buff-tailed bumblebee</name>
    <name type="synonym">Apis terrestris</name>
    <dbReference type="NCBI Taxonomy" id="30195"/>
    <lineage>
        <taxon>Eukaryota</taxon>
        <taxon>Metazoa</taxon>
        <taxon>Ecdysozoa</taxon>
        <taxon>Arthropoda</taxon>
        <taxon>Hexapoda</taxon>
        <taxon>Insecta</taxon>
        <taxon>Pterygota</taxon>
        <taxon>Neoptera</taxon>
        <taxon>Endopterygota</taxon>
        <taxon>Hymenoptera</taxon>
        <taxon>Apocrita</taxon>
        <taxon>Aculeata</taxon>
        <taxon>Apoidea</taxon>
        <taxon>Anthophila</taxon>
        <taxon>Apidae</taxon>
        <taxon>Bombus</taxon>
        <taxon>Bombus</taxon>
    </lineage>
</organism>
<evidence type="ECO:0000256" key="1">
    <source>
        <dbReference type="ARBA" id="ARBA00004651"/>
    </source>
</evidence>
<evidence type="ECO:0000256" key="4">
    <source>
        <dbReference type="ARBA" id="ARBA00022692"/>
    </source>
</evidence>
<reference evidence="12" key="1">
    <citation type="submission" date="2025-08" db="UniProtKB">
        <authorList>
            <consortium name="RefSeq"/>
        </authorList>
    </citation>
    <scope>IDENTIFICATION</scope>
</reference>
<dbReference type="AlphaFoldDB" id="A0A9C6W1L1"/>
<evidence type="ECO:0000256" key="5">
    <source>
        <dbReference type="ARBA" id="ARBA00022725"/>
    </source>
</evidence>
<dbReference type="GO" id="GO:0005549">
    <property type="term" value="F:odorant binding"/>
    <property type="evidence" value="ECO:0007669"/>
    <property type="project" value="InterPro"/>
</dbReference>
<evidence type="ECO:0000256" key="10">
    <source>
        <dbReference type="RuleBase" id="RU351113"/>
    </source>
</evidence>
<proteinExistence type="inferred from homology"/>
<dbReference type="Proteomes" id="UP000835206">
    <property type="component" value="Chromosome 15"/>
</dbReference>
<keyword evidence="6 10" id="KW-1133">Transmembrane helix</keyword>
<accession>A0A9C6W1L1</accession>
<dbReference type="GO" id="GO:0004984">
    <property type="term" value="F:olfactory receptor activity"/>
    <property type="evidence" value="ECO:0007669"/>
    <property type="project" value="InterPro"/>
</dbReference>
<feature type="transmembrane region" description="Helical" evidence="10">
    <location>
        <begin position="313"/>
        <end position="335"/>
    </location>
</feature>
<evidence type="ECO:0000256" key="6">
    <source>
        <dbReference type="ARBA" id="ARBA00022989"/>
    </source>
</evidence>
<sequence length="441" mass="50362">MSTHPYVVGPRSPPTPCLILRNAQATQPRLDQERSHKPSAIRRGINLERTLSKILTMNRGNLSYQVTEGKFFWMNMSTFKEIRQTPDYLFVRFLLMVTVVQSEMYLDNSDAEKNLDGLVLITCGSLAASKIIQFRIRPAALISNFTSAVEDYNELRDEEKRVIMRKHAYMGRVASASVICFAYFSSILFITVPMLAEEEEKDIVNVTEESITEYPLPSENVIAVIKMPDNLHFIVFIVEYLMLLFLSTGNIGSDSLFFGIIFHLCGQVEILRLEFNRLNNENEKAMEHFISLTKRHIYLLKLAKMLSETISSILIVQLFTSCILICTSGLQFIIALSVGNIVMTIKSFIVSSTLLLQLFAYSYVGEYLKRQMEAVGNSVYFCSWYDIPKCVAKDIIYVIMRTQDPVFLKAGKFFVVNMETYMSIIKTSMSYLSVLRVMVTT</sequence>
<comment type="subcellular location">
    <subcellularLocation>
        <location evidence="1 10">Cell membrane</location>
        <topology evidence="1 10">Multi-pass membrane protein</topology>
    </subcellularLocation>
</comment>
<gene>
    <name evidence="12" type="primary">LOC100646362</name>
</gene>
<evidence type="ECO:0000256" key="2">
    <source>
        <dbReference type="ARBA" id="ARBA00022475"/>
    </source>
</evidence>
<keyword evidence="3 10" id="KW-0716">Sensory transduction</keyword>
<keyword evidence="5 10" id="KW-0552">Olfaction</keyword>
<feature type="transmembrane region" description="Helical" evidence="10">
    <location>
        <begin position="341"/>
        <end position="364"/>
    </location>
</feature>
<evidence type="ECO:0000256" key="7">
    <source>
        <dbReference type="ARBA" id="ARBA00023136"/>
    </source>
</evidence>
<evidence type="ECO:0000256" key="3">
    <source>
        <dbReference type="ARBA" id="ARBA00022606"/>
    </source>
</evidence>